<accession>A0ABU9XFN7</accession>
<dbReference type="RefSeq" id="WP_345824309.1">
    <property type="nucleotide sequence ID" value="NZ_JBDIML010000002.1"/>
</dbReference>
<name>A0ABU9XFN7_9BACI</name>
<gene>
    <name evidence="1" type="ORF">ABC228_06560</name>
</gene>
<evidence type="ECO:0000313" key="2">
    <source>
        <dbReference type="Proteomes" id="UP001444625"/>
    </source>
</evidence>
<proteinExistence type="predicted"/>
<protein>
    <submittedName>
        <fullName evidence="1">Uncharacterized protein</fullName>
    </submittedName>
</protein>
<organism evidence="1 2">
    <name type="scientific">Ornithinibacillus xuwenensis</name>
    <dbReference type="NCBI Taxonomy" id="3144668"/>
    <lineage>
        <taxon>Bacteria</taxon>
        <taxon>Bacillati</taxon>
        <taxon>Bacillota</taxon>
        <taxon>Bacilli</taxon>
        <taxon>Bacillales</taxon>
        <taxon>Bacillaceae</taxon>
        <taxon>Ornithinibacillus</taxon>
    </lineage>
</organism>
<sequence>MNPVIENLKSKLKNRASAVLKAREENFNAEIKIFLDFIKTNSLLKSIIQEIEKRDFNIESY</sequence>
<dbReference type="Proteomes" id="UP001444625">
    <property type="component" value="Unassembled WGS sequence"/>
</dbReference>
<comment type="caution">
    <text evidence="1">The sequence shown here is derived from an EMBL/GenBank/DDBJ whole genome shotgun (WGS) entry which is preliminary data.</text>
</comment>
<dbReference type="EMBL" id="JBDIML010000002">
    <property type="protein sequence ID" value="MEN2766840.1"/>
    <property type="molecule type" value="Genomic_DNA"/>
</dbReference>
<keyword evidence="2" id="KW-1185">Reference proteome</keyword>
<evidence type="ECO:0000313" key="1">
    <source>
        <dbReference type="EMBL" id="MEN2766840.1"/>
    </source>
</evidence>
<reference evidence="1 2" key="1">
    <citation type="submission" date="2024-05" db="EMBL/GenBank/DDBJ databases">
        <authorList>
            <person name="Haq I."/>
            <person name="Ullah Z."/>
            <person name="Ahmad R."/>
            <person name="Li M."/>
            <person name="Tong Y."/>
        </authorList>
    </citation>
    <scope>NUCLEOTIDE SEQUENCE [LARGE SCALE GENOMIC DNA]</scope>
    <source>
        <strain evidence="1 2">16A2E</strain>
    </source>
</reference>